<dbReference type="STRING" id="708187.A0A1Q8RL31"/>
<evidence type="ECO:0000256" key="3">
    <source>
        <dbReference type="ARBA" id="ARBA00022554"/>
    </source>
</evidence>
<dbReference type="GO" id="GO:0050801">
    <property type="term" value="P:monoatomic ion homeostasis"/>
    <property type="evidence" value="ECO:0007669"/>
    <property type="project" value="TreeGrafter"/>
</dbReference>
<reference evidence="10 11" key="1">
    <citation type="submission" date="2016-11" db="EMBL/GenBank/DDBJ databases">
        <title>Draft Genome Assembly of Colletotrichum chlorophyti a pathogen of herbaceous plants.</title>
        <authorList>
            <person name="Gan P."/>
            <person name="Narusaka M."/>
            <person name="Tsushima A."/>
            <person name="Narusaka Y."/>
            <person name="Takano Y."/>
            <person name="Shirasu K."/>
        </authorList>
    </citation>
    <scope>NUCLEOTIDE SEQUENCE [LARGE SCALE GENOMIC DNA]</scope>
    <source>
        <strain evidence="10 11">NTL11</strain>
    </source>
</reference>
<keyword evidence="5 8" id="KW-1133">Transmembrane helix</keyword>
<keyword evidence="4 8" id="KW-0812">Transmembrane</keyword>
<evidence type="ECO:0000256" key="4">
    <source>
        <dbReference type="ARBA" id="ARBA00022692"/>
    </source>
</evidence>
<evidence type="ECO:0000256" key="2">
    <source>
        <dbReference type="ARBA" id="ARBA00010993"/>
    </source>
</evidence>
<keyword evidence="11" id="KW-1185">Reference proteome</keyword>
<feature type="transmembrane region" description="Helical" evidence="8">
    <location>
        <begin position="217"/>
        <end position="237"/>
    </location>
</feature>
<evidence type="ECO:0000256" key="6">
    <source>
        <dbReference type="ARBA" id="ARBA00023136"/>
    </source>
</evidence>
<dbReference type="AlphaFoldDB" id="A0A1Q8RL31"/>
<feature type="region of interest" description="Disordered" evidence="7">
    <location>
        <begin position="1"/>
        <end position="36"/>
    </location>
</feature>
<evidence type="ECO:0000313" key="10">
    <source>
        <dbReference type="EMBL" id="OLN85002.1"/>
    </source>
</evidence>
<feature type="transmembrane region" description="Helical" evidence="8">
    <location>
        <begin position="485"/>
        <end position="503"/>
    </location>
</feature>
<feature type="region of interest" description="Disordered" evidence="7">
    <location>
        <begin position="550"/>
        <end position="636"/>
    </location>
</feature>
<protein>
    <submittedName>
        <fullName evidence="10">Putative transporter C543.05c 2</fullName>
    </submittedName>
</protein>
<comment type="similarity">
    <text evidence="2">Belongs to the anion exchanger (TC 2.A.31) family.</text>
</comment>
<dbReference type="InterPro" id="IPR003020">
    <property type="entry name" value="HCO3_transpt_euk"/>
</dbReference>
<organism evidence="10 11">
    <name type="scientific">Colletotrichum chlorophyti</name>
    <dbReference type="NCBI Taxonomy" id="708187"/>
    <lineage>
        <taxon>Eukaryota</taxon>
        <taxon>Fungi</taxon>
        <taxon>Dikarya</taxon>
        <taxon>Ascomycota</taxon>
        <taxon>Pezizomycotina</taxon>
        <taxon>Sordariomycetes</taxon>
        <taxon>Hypocreomycetidae</taxon>
        <taxon>Glomerellales</taxon>
        <taxon>Glomerellaceae</taxon>
        <taxon>Colletotrichum</taxon>
    </lineage>
</organism>
<comment type="subcellular location">
    <subcellularLocation>
        <location evidence="1">Vacuole membrane</location>
        <topology evidence="1">Multi-pass membrane protein</topology>
    </subcellularLocation>
</comment>
<keyword evidence="3" id="KW-0926">Vacuole</keyword>
<dbReference type="GO" id="GO:0005886">
    <property type="term" value="C:plasma membrane"/>
    <property type="evidence" value="ECO:0007669"/>
    <property type="project" value="TreeGrafter"/>
</dbReference>
<dbReference type="Gene3D" id="1.10.287.570">
    <property type="entry name" value="Helical hairpin bin"/>
    <property type="match status" value="1"/>
</dbReference>
<feature type="transmembrane region" description="Helical" evidence="8">
    <location>
        <begin position="301"/>
        <end position="322"/>
    </location>
</feature>
<dbReference type="FunFam" id="1.10.287.570:FF:000003">
    <property type="entry name" value="Anion exchange family protein"/>
    <property type="match status" value="1"/>
</dbReference>
<evidence type="ECO:0000256" key="1">
    <source>
        <dbReference type="ARBA" id="ARBA00004128"/>
    </source>
</evidence>
<evidence type="ECO:0000256" key="7">
    <source>
        <dbReference type="SAM" id="MobiDB-lite"/>
    </source>
</evidence>
<dbReference type="InterPro" id="IPR011531">
    <property type="entry name" value="HCO3_transpt-like_TM_dom"/>
</dbReference>
<feature type="transmembrane region" description="Helical" evidence="8">
    <location>
        <begin position="249"/>
        <end position="269"/>
    </location>
</feature>
<feature type="domain" description="Bicarbonate transporter-like transmembrane" evidence="9">
    <location>
        <begin position="45"/>
        <end position="212"/>
    </location>
</feature>
<dbReference type="PANTHER" id="PTHR11453">
    <property type="entry name" value="ANION EXCHANGE PROTEIN"/>
    <property type="match status" value="1"/>
</dbReference>
<dbReference type="PANTHER" id="PTHR11453:SF82">
    <property type="entry name" value="BORON TRANSPORTER 1"/>
    <property type="match status" value="1"/>
</dbReference>
<sequence length="636" mass="69380">MKPKPDEKSVLPSARRPSPGWEAERNHGGGGGGRGSRAPGWWKVRLFRGMINDLRRRAPFYVSDWTDAWDYRVVPATIYMYFANILPALAFSLDMFTSTGSTYGVNEVLLASVLGAVVFSLVACQPLVIVGVTGPITVFNYTVYDIMKPTGVNYLAFMCWIGLWSLIFHWILAITNSCNWLRYVTRFPCDIFGFYVACIYIQKGIQVLERLGDAEPFYLSVVASLLVFMVAYLCAGLGRSTLFHHHVRVFIKDYGTPLTLIFFTGFVHIGRMRPIHLEVLPTSIAFMPTADRSWLVDFWNIPVGDVFLAIPFAILLTILFWFDHNVSALIAQGTEFPLKKPAGFHWDLFLLGLTTGVAGILGLPFPNGLIPQAPFHTESLTVSKSYAETDEKGQFTGKYVTEASHVVEQRVSNLAQGLLTLGTMTGPLLVVLHLIPHGVLAGLFFVMGVQALEGNGITAKILFLVRDKTLTPPDHPLNQISRRRAIWEFVAVELVGFGATFAITQTVAAVGFPVFIMLLIPVRAWLLPRWFSPEELGALDGPTASPFTMESVGGVYGGSADTSDDSDGTRVSRYGDGGDGEDGAAGRALGNNDDGVFASTAASGRSREDVAELGQSRSFEGGGGTTRRGGHAAATE</sequence>
<dbReference type="Pfam" id="PF00955">
    <property type="entry name" value="HCO3_cotransp"/>
    <property type="match status" value="2"/>
</dbReference>
<dbReference type="GO" id="GO:0000324">
    <property type="term" value="C:fungal-type vacuole"/>
    <property type="evidence" value="ECO:0007669"/>
    <property type="project" value="TreeGrafter"/>
</dbReference>
<dbReference type="GO" id="GO:0006820">
    <property type="term" value="P:monoatomic anion transport"/>
    <property type="evidence" value="ECO:0007669"/>
    <property type="project" value="InterPro"/>
</dbReference>
<accession>A0A1Q8RL31</accession>
<evidence type="ECO:0000313" key="11">
    <source>
        <dbReference type="Proteomes" id="UP000186583"/>
    </source>
</evidence>
<proteinExistence type="inferred from homology"/>
<feature type="transmembrane region" description="Helical" evidence="8">
    <location>
        <begin position="428"/>
        <end position="452"/>
    </location>
</feature>
<dbReference type="GO" id="GO:0080139">
    <property type="term" value="F:borate efflux transmembrane transporter activity"/>
    <property type="evidence" value="ECO:0007669"/>
    <property type="project" value="TreeGrafter"/>
</dbReference>
<feature type="transmembrane region" description="Helical" evidence="8">
    <location>
        <begin position="343"/>
        <end position="365"/>
    </location>
</feature>
<evidence type="ECO:0000259" key="9">
    <source>
        <dbReference type="Pfam" id="PF00955"/>
    </source>
</evidence>
<feature type="transmembrane region" description="Helical" evidence="8">
    <location>
        <begin position="78"/>
        <end position="96"/>
    </location>
</feature>
<dbReference type="Proteomes" id="UP000186583">
    <property type="component" value="Unassembled WGS sequence"/>
</dbReference>
<dbReference type="GO" id="GO:0005452">
    <property type="term" value="F:solute:inorganic anion antiporter activity"/>
    <property type="evidence" value="ECO:0007669"/>
    <property type="project" value="InterPro"/>
</dbReference>
<keyword evidence="6 8" id="KW-0472">Membrane</keyword>
<feature type="transmembrane region" description="Helical" evidence="8">
    <location>
        <begin position="152"/>
        <end position="175"/>
    </location>
</feature>
<dbReference type="OrthoDB" id="1735926at2759"/>
<feature type="transmembrane region" description="Helical" evidence="8">
    <location>
        <begin position="108"/>
        <end position="132"/>
    </location>
</feature>
<feature type="domain" description="Bicarbonate transporter-like transmembrane" evidence="9">
    <location>
        <begin position="217"/>
        <end position="541"/>
    </location>
</feature>
<comment type="caution">
    <text evidence="10">The sequence shown here is derived from an EMBL/GenBank/DDBJ whole genome shotgun (WGS) entry which is preliminary data.</text>
</comment>
<evidence type="ECO:0000256" key="5">
    <source>
        <dbReference type="ARBA" id="ARBA00022989"/>
    </source>
</evidence>
<gene>
    <name evidence="10" type="ORF">CCHL11_03896</name>
</gene>
<name>A0A1Q8RL31_9PEZI</name>
<dbReference type="EMBL" id="MPGH01000185">
    <property type="protein sequence ID" value="OLN85002.1"/>
    <property type="molecule type" value="Genomic_DNA"/>
</dbReference>
<dbReference type="GO" id="GO:0005774">
    <property type="term" value="C:vacuolar membrane"/>
    <property type="evidence" value="ECO:0007669"/>
    <property type="project" value="UniProtKB-SubCell"/>
</dbReference>
<evidence type="ECO:0000256" key="8">
    <source>
        <dbReference type="SAM" id="Phobius"/>
    </source>
</evidence>